<geneLocation type="plasmid" evidence="2 5">
    <name>pJCM12687</name>
</geneLocation>
<evidence type="ECO:0000313" key="2">
    <source>
        <dbReference type="EMBL" id="BBZ15157.1"/>
    </source>
</evidence>
<gene>
    <name evidence="3" type="ORF">BST20_17825</name>
    <name evidence="2" type="ORF">MBRA_53520</name>
</gene>
<organism evidence="3 4">
    <name type="scientific">Mycobacterium branderi</name>
    <dbReference type="NCBI Taxonomy" id="43348"/>
    <lineage>
        <taxon>Bacteria</taxon>
        <taxon>Bacillati</taxon>
        <taxon>Actinomycetota</taxon>
        <taxon>Actinomycetes</taxon>
        <taxon>Mycobacteriales</taxon>
        <taxon>Mycobacteriaceae</taxon>
        <taxon>Mycobacterium</taxon>
    </lineage>
</organism>
<dbReference type="Proteomes" id="UP000467379">
    <property type="component" value="Plasmid pJCM12687"/>
</dbReference>
<feature type="chain" id="PRO_5044658029" evidence="1">
    <location>
        <begin position="27"/>
        <end position="204"/>
    </location>
</feature>
<evidence type="ECO:0000313" key="3">
    <source>
        <dbReference type="EMBL" id="ORA35450.1"/>
    </source>
</evidence>
<reference evidence="3 4" key="1">
    <citation type="submission" date="2016-12" db="EMBL/GenBank/DDBJ databases">
        <title>The new phylogeny of genus Mycobacterium.</title>
        <authorList>
            <person name="Tortoli E."/>
            <person name="Trovato A."/>
            <person name="Cirillo D.M."/>
        </authorList>
    </citation>
    <scope>NUCLEOTIDE SEQUENCE [LARGE SCALE GENOMIC DNA]</scope>
    <source>
        <strain evidence="3 4">DSM 44624</strain>
    </source>
</reference>
<reference evidence="2" key="3">
    <citation type="submission" date="2020-02" db="EMBL/GenBank/DDBJ databases">
        <authorList>
            <person name="Matsumoto Y."/>
            <person name="Kinjo T."/>
            <person name="Motooka D."/>
            <person name="Nabeya D."/>
            <person name="Jung N."/>
            <person name="Uechi K."/>
            <person name="Horii T."/>
            <person name="Iida T."/>
            <person name="Fujita J."/>
            <person name="Nakamura S."/>
        </authorList>
    </citation>
    <scope>NUCLEOTIDE SEQUENCE</scope>
    <source>
        <strain evidence="2">JCM 12687</strain>
        <plasmid evidence="2">pJCM12687</plasmid>
    </source>
</reference>
<sequence length="204" mass="21629">MHKLRRAVTAMLALCAGILAGPPAFGDPGTAELDGLAEVAAATYGTYATYGAGGWQFVTPDGVRCRIMTYMRWSGPPEAACWGTLPGVASGENYAYALARDNVPGNFEPDRDGSQALSGFKHVPDLAVMETYRSYEHRGGDVVDNVDPNSYHLLGAGSKIFEKGPHANVTCGVKAADTICVVDSTTDDHWSRGFVLSPEGSHAF</sequence>
<keyword evidence="2" id="KW-0614">Plasmid</keyword>
<dbReference type="EMBL" id="AP022607">
    <property type="protein sequence ID" value="BBZ15157.1"/>
    <property type="molecule type" value="Genomic_DNA"/>
</dbReference>
<evidence type="ECO:0000313" key="4">
    <source>
        <dbReference type="Proteomes" id="UP000192441"/>
    </source>
</evidence>
<feature type="signal peptide" evidence="1">
    <location>
        <begin position="1"/>
        <end position="26"/>
    </location>
</feature>
<dbReference type="Proteomes" id="UP000192441">
    <property type="component" value="Unassembled WGS sequence"/>
</dbReference>
<name>A0A7I7WDV0_9MYCO</name>
<dbReference type="EMBL" id="MVHM01000012">
    <property type="protein sequence ID" value="ORA35450.1"/>
    <property type="molecule type" value="Genomic_DNA"/>
</dbReference>
<reference evidence="2 5" key="2">
    <citation type="journal article" date="2019" name="Emerg. Microbes Infect.">
        <title>Comprehensive subspecies identification of 175 nontuberculous mycobacteria species based on 7547 genomic profiles.</title>
        <authorList>
            <person name="Matsumoto Y."/>
            <person name="Kinjo T."/>
            <person name="Motooka D."/>
            <person name="Nabeya D."/>
            <person name="Jung N."/>
            <person name="Uechi K."/>
            <person name="Horii T."/>
            <person name="Iida T."/>
            <person name="Fujita J."/>
            <person name="Nakamura S."/>
        </authorList>
    </citation>
    <scope>NUCLEOTIDE SEQUENCE [LARGE SCALE GENOMIC DNA]</scope>
    <source>
        <strain evidence="2 5">JCM 12687</strain>
        <plasmid evidence="2">pJCM12687</plasmid>
    </source>
</reference>
<evidence type="ECO:0000256" key="1">
    <source>
        <dbReference type="SAM" id="SignalP"/>
    </source>
</evidence>
<proteinExistence type="predicted"/>
<keyword evidence="1" id="KW-0732">Signal</keyword>
<accession>A0A7I7WDV0</accession>
<keyword evidence="5" id="KW-1185">Reference proteome</keyword>
<dbReference type="RefSeq" id="WP_083132721.1">
    <property type="nucleotide sequence ID" value="NZ_AP022607.1"/>
</dbReference>
<evidence type="ECO:0000313" key="5">
    <source>
        <dbReference type="Proteomes" id="UP000467379"/>
    </source>
</evidence>
<dbReference type="OrthoDB" id="4721289at2"/>
<protein>
    <submittedName>
        <fullName evidence="3">Uncharacterized protein</fullName>
    </submittedName>
</protein>
<dbReference type="AlphaFoldDB" id="A0A7I7WDV0"/>